<protein>
    <recommendedName>
        <fullName evidence="4">Tetratricopeptide repeat protein</fullName>
    </recommendedName>
</protein>
<dbReference type="Proteomes" id="UP001221217">
    <property type="component" value="Unassembled WGS sequence"/>
</dbReference>
<evidence type="ECO:0000256" key="1">
    <source>
        <dbReference type="SAM" id="SignalP"/>
    </source>
</evidence>
<dbReference type="Gene3D" id="2.60.40.10">
    <property type="entry name" value="Immunoglobulins"/>
    <property type="match status" value="1"/>
</dbReference>
<dbReference type="EMBL" id="JAQQAL010000025">
    <property type="protein sequence ID" value="MDC7227477.1"/>
    <property type="molecule type" value="Genomic_DNA"/>
</dbReference>
<organism evidence="2 3">
    <name type="scientific">Candidatus Thalassospirochaeta sargassi</name>
    <dbReference type="NCBI Taxonomy" id="3119039"/>
    <lineage>
        <taxon>Bacteria</taxon>
        <taxon>Pseudomonadati</taxon>
        <taxon>Spirochaetota</taxon>
        <taxon>Spirochaetia</taxon>
        <taxon>Spirochaetales</taxon>
        <taxon>Spirochaetaceae</taxon>
        <taxon>Candidatus Thalassospirochaeta</taxon>
    </lineage>
</organism>
<gene>
    <name evidence="2" type="ORF">PQJ61_12000</name>
</gene>
<sequence length="415" mass="46821">MKRTLFFTIFILLLIASSPVYSQVDSIFAPFVSRLKVESESSSVKISWKDTADIEGNCILYRHTSEINENNIEEAVKIARVPKGVEYYEDFPPYTQTDYFYAVLVEDSDSLLHEVFIPLRNVSISAASITEKTKDDSPALITALKAWAGNDAVQLSFKCSKPTAELFIYRNTRPIEGENDILTANLIATLSGAASSYTDYPVPGISYYYGIIDSNLIKTGNYSFKAGENITVLPVELEITSSERVGLPDIPSSRPKPLPYLSISRGYQTGRQLSASVIDSIPDKKNISDHTDSIVEKLLVNIDISPEDKLEPTILKNDRNPESGSEQAMLRDILETDFMTGNFNSAMVKLLEYQKIKRSRTIEASVYFYLGQIYYFTGDYKKAFTSFLFAEETYYIESRPWINSLFKKLRITSTE</sequence>
<reference evidence="2 3" key="1">
    <citation type="submission" date="2022-12" db="EMBL/GenBank/DDBJ databases">
        <title>Metagenome assembled genome from gulf of manar.</title>
        <authorList>
            <person name="Kohli P."/>
            <person name="Pk S."/>
            <person name="Venkata Ramana C."/>
            <person name="Sasikala C."/>
        </authorList>
    </citation>
    <scope>NUCLEOTIDE SEQUENCE [LARGE SCALE GENOMIC DNA]</scope>
    <source>
        <strain evidence="2">JB008</strain>
    </source>
</reference>
<comment type="caution">
    <text evidence="2">The sequence shown here is derived from an EMBL/GenBank/DDBJ whole genome shotgun (WGS) entry which is preliminary data.</text>
</comment>
<evidence type="ECO:0008006" key="4">
    <source>
        <dbReference type="Google" id="ProtNLM"/>
    </source>
</evidence>
<name>A0AAJ1MKA8_9SPIO</name>
<dbReference type="InterPro" id="IPR013783">
    <property type="entry name" value="Ig-like_fold"/>
</dbReference>
<keyword evidence="1" id="KW-0732">Signal</keyword>
<feature type="chain" id="PRO_5042552770" description="Tetratricopeptide repeat protein" evidence="1">
    <location>
        <begin position="23"/>
        <end position="415"/>
    </location>
</feature>
<evidence type="ECO:0000313" key="3">
    <source>
        <dbReference type="Proteomes" id="UP001221217"/>
    </source>
</evidence>
<dbReference type="AlphaFoldDB" id="A0AAJ1MKA8"/>
<accession>A0AAJ1MKA8</accession>
<feature type="signal peptide" evidence="1">
    <location>
        <begin position="1"/>
        <end position="22"/>
    </location>
</feature>
<evidence type="ECO:0000313" key="2">
    <source>
        <dbReference type="EMBL" id="MDC7227477.1"/>
    </source>
</evidence>
<proteinExistence type="predicted"/>